<dbReference type="OrthoDB" id="3253083at2759"/>
<feature type="region of interest" description="Disordered" evidence="1">
    <location>
        <begin position="364"/>
        <end position="406"/>
    </location>
</feature>
<evidence type="ECO:0000313" key="2">
    <source>
        <dbReference type="EMBL" id="THH13366.1"/>
    </source>
</evidence>
<name>A0A4S4LMD3_9AGAM</name>
<organism evidence="2 3">
    <name type="scientific">Bondarzewia mesenterica</name>
    <dbReference type="NCBI Taxonomy" id="1095465"/>
    <lineage>
        <taxon>Eukaryota</taxon>
        <taxon>Fungi</taxon>
        <taxon>Dikarya</taxon>
        <taxon>Basidiomycota</taxon>
        <taxon>Agaricomycotina</taxon>
        <taxon>Agaricomycetes</taxon>
        <taxon>Russulales</taxon>
        <taxon>Bondarzewiaceae</taxon>
        <taxon>Bondarzewia</taxon>
    </lineage>
</organism>
<evidence type="ECO:0000313" key="3">
    <source>
        <dbReference type="Proteomes" id="UP000310158"/>
    </source>
</evidence>
<dbReference type="AlphaFoldDB" id="A0A4S4LMD3"/>
<feature type="compositionally biased region" description="Polar residues" evidence="1">
    <location>
        <begin position="202"/>
        <end position="211"/>
    </location>
</feature>
<protein>
    <submittedName>
        <fullName evidence="2">Uncharacterized protein</fullName>
    </submittedName>
</protein>
<reference evidence="2 3" key="1">
    <citation type="submission" date="2019-02" db="EMBL/GenBank/DDBJ databases">
        <title>Genome sequencing of the rare red list fungi Bondarzewia mesenterica.</title>
        <authorList>
            <person name="Buettner E."/>
            <person name="Kellner H."/>
        </authorList>
    </citation>
    <scope>NUCLEOTIDE SEQUENCE [LARGE SCALE GENOMIC DNA]</scope>
    <source>
        <strain evidence="2 3">DSM 108281</strain>
    </source>
</reference>
<evidence type="ECO:0000256" key="1">
    <source>
        <dbReference type="SAM" id="MobiDB-lite"/>
    </source>
</evidence>
<dbReference type="Pfam" id="PF09808">
    <property type="entry name" value="SNAPC1"/>
    <property type="match status" value="1"/>
</dbReference>
<gene>
    <name evidence="2" type="ORF">EW146_g6837</name>
</gene>
<feature type="region of interest" description="Disordered" evidence="1">
    <location>
        <begin position="176"/>
        <end position="227"/>
    </location>
</feature>
<proteinExistence type="predicted"/>
<dbReference type="EMBL" id="SGPL01000360">
    <property type="protein sequence ID" value="THH13366.1"/>
    <property type="molecule type" value="Genomic_DNA"/>
</dbReference>
<accession>A0A4S4LMD3</accession>
<dbReference type="Proteomes" id="UP000310158">
    <property type="component" value="Unassembled WGS sequence"/>
</dbReference>
<sequence length="406" mass="44654">MSVAPSPSTSRGDLILQPSFFTSSLFVTPFRADLQRLTHLYVSQYAQSSQPFALFKQIWAEQGWTWIHLKVFDDRTREAFLRVACRLFVERLVETEAALHRVVALFALYTFYATQPRDSFPPLYVLHQVAIPIDTYASLLSLPTSLGPLLSSLAPYTVHILQKLLTTRAFHILPSSTLQPNNPRTLPREIFVPDDTPLPSASIPSTSTVTQPKKKGRPSKSDRLKKTRDAVTGLDRWLERTEHTYRIPTTTTDTDTVPADTTTTDSHKLASTHILLSNAPTTSRTTYQSHKSRLLDALLPLPTAPLTRANTAVLARLKHIDAVAAERGMEVGGEGGESTGLTRVERAVGELALPGRRGGILGLLEGGGLEVPFDDQRQQQQGGPETEGGDGDGTEVPMQVDQQGRS</sequence>
<dbReference type="InterPro" id="IPR019188">
    <property type="entry name" value="SNAPC1"/>
</dbReference>
<keyword evidence="3" id="KW-1185">Reference proteome</keyword>
<comment type="caution">
    <text evidence="2">The sequence shown here is derived from an EMBL/GenBank/DDBJ whole genome shotgun (WGS) entry which is preliminary data.</text>
</comment>